<reference evidence="1" key="1">
    <citation type="submission" date="2021-02" db="EMBL/GenBank/DDBJ databases">
        <authorList>
            <consortium name="DOE Joint Genome Institute"/>
            <person name="Ahrendt S."/>
            <person name="Looney B.P."/>
            <person name="Miyauchi S."/>
            <person name="Morin E."/>
            <person name="Drula E."/>
            <person name="Courty P.E."/>
            <person name="Chicoki N."/>
            <person name="Fauchery L."/>
            <person name="Kohler A."/>
            <person name="Kuo A."/>
            <person name="Labutti K."/>
            <person name="Pangilinan J."/>
            <person name="Lipzen A."/>
            <person name="Riley R."/>
            <person name="Andreopoulos W."/>
            <person name="He G."/>
            <person name="Johnson J."/>
            <person name="Barry K.W."/>
            <person name="Grigoriev I.V."/>
            <person name="Nagy L."/>
            <person name="Hibbett D."/>
            <person name="Henrissat B."/>
            <person name="Matheny P.B."/>
            <person name="Labbe J."/>
            <person name="Martin F."/>
        </authorList>
    </citation>
    <scope>NUCLEOTIDE SEQUENCE</scope>
    <source>
        <strain evidence="1">EC-137</strain>
    </source>
</reference>
<sequence length="208" mass="22295">MPALQVSHDFPVASSDLRSLNHVNLMVDTFIANATPDDIRAAVRALLATTAPSTANAFSRAARARLTKAYSSHVPVDCELFVTGADGLARPSKDLSRVLCHARSLYGAGLGLLSLDVFDTIVHSTLGFRWADDGETADVLAIIDQDLCQAIQSTKEEIESGRAGEPAHVRAVVAHVRATVQQSVSDVAGWSDQFPFERAAASLDIWKL</sequence>
<proteinExistence type="predicted"/>
<comment type="caution">
    <text evidence="1">The sequence shown here is derived from an EMBL/GenBank/DDBJ whole genome shotgun (WGS) entry which is preliminary data.</text>
</comment>
<evidence type="ECO:0000313" key="1">
    <source>
        <dbReference type="EMBL" id="KAI0032003.1"/>
    </source>
</evidence>
<accession>A0ACB8QJV6</accession>
<dbReference type="Proteomes" id="UP000814128">
    <property type="component" value="Unassembled WGS sequence"/>
</dbReference>
<evidence type="ECO:0000313" key="2">
    <source>
        <dbReference type="Proteomes" id="UP000814128"/>
    </source>
</evidence>
<gene>
    <name evidence="1" type="ORF">K488DRAFT_86267</name>
</gene>
<dbReference type="EMBL" id="MU273560">
    <property type="protein sequence ID" value="KAI0032003.1"/>
    <property type="molecule type" value="Genomic_DNA"/>
</dbReference>
<name>A0ACB8QJV6_9AGAM</name>
<keyword evidence="2" id="KW-1185">Reference proteome</keyword>
<reference evidence="1" key="2">
    <citation type="journal article" date="2022" name="New Phytol.">
        <title>Evolutionary transition to the ectomycorrhizal habit in the genomes of a hyperdiverse lineage of mushroom-forming fungi.</title>
        <authorList>
            <person name="Looney B."/>
            <person name="Miyauchi S."/>
            <person name="Morin E."/>
            <person name="Drula E."/>
            <person name="Courty P.E."/>
            <person name="Kohler A."/>
            <person name="Kuo A."/>
            <person name="LaButti K."/>
            <person name="Pangilinan J."/>
            <person name="Lipzen A."/>
            <person name="Riley R."/>
            <person name="Andreopoulos W."/>
            <person name="He G."/>
            <person name="Johnson J."/>
            <person name="Nolan M."/>
            <person name="Tritt A."/>
            <person name="Barry K.W."/>
            <person name="Grigoriev I.V."/>
            <person name="Nagy L.G."/>
            <person name="Hibbett D."/>
            <person name="Henrissat B."/>
            <person name="Matheny P.B."/>
            <person name="Labbe J."/>
            <person name="Martin F.M."/>
        </authorList>
    </citation>
    <scope>NUCLEOTIDE SEQUENCE</scope>
    <source>
        <strain evidence="1">EC-137</strain>
    </source>
</reference>
<protein>
    <submittedName>
        <fullName evidence="1">Uncharacterized protein</fullName>
    </submittedName>
</protein>
<organism evidence="1 2">
    <name type="scientific">Vararia minispora EC-137</name>
    <dbReference type="NCBI Taxonomy" id="1314806"/>
    <lineage>
        <taxon>Eukaryota</taxon>
        <taxon>Fungi</taxon>
        <taxon>Dikarya</taxon>
        <taxon>Basidiomycota</taxon>
        <taxon>Agaricomycotina</taxon>
        <taxon>Agaricomycetes</taxon>
        <taxon>Russulales</taxon>
        <taxon>Lachnocladiaceae</taxon>
        <taxon>Vararia</taxon>
    </lineage>
</organism>